<keyword evidence="13" id="KW-1185">Reference proteome</keyword>
<keyword evidence="10 11" id="KW-0472">Membrane</keyword>
<evidence type="ECO:0000313" key="13">
    <source>
        <dbReference type="Proteomes" id="UP000235786"/>
    </source>
</evidence>
<comment type="similarity">
    <text evidence="2 11">Belongs to the UQCRQ/QCR8 family.</text>
</comment>
<evidence type="ECO:0000256" key="2">
    <source>
        <dbReference type="ARBA" id="ARBA00007668"/>
    </source>
</evidence>
<reference evidence="12 13" key="1">
    <citation type="submission" date="2016-04" db="EMBL/GenBank/DDBJ databases">
        <title>A degradative enzymes factory behind the ericoid mycorrhizal symbiosis.</title>
        <authorList>
            <consortium name="DOE Joint Genome Institute"/>
            <person name="Martino E."/>
            <person name="Morin E."/>
            <person name="Grelet G."/>
            <person name="Kuo A."/>
            <person name="Kohler A."/>
            <person name="Daghino S."/>
            <person name="Barry K."/>
            <person name="Choi C."/>
            <person name="Cichocki N."/>
            <person name="Clum A."/>
            <person name="Copeland A."/>
            <person name="Hainaut M."/>
            <person name="Haridas S."/>
            <person name="Labutti K."/>
            <person name="Lindquist E."/>
            <person name="Lipzen A."/>
            <person name="Khouja H.-R."/>
            <person name="Murat C."/>
            <person name="Ohm R."/>
            <person name="Olson A."/>
            <person name="Spatafora J."/>
            <person name="Veneault-Fourrey C."/>
            <person name="Henrissat B."/>
            <person name="Grigoriev I."/>
            <person name="Martin F."/>
            <person name="Perotto S."/>
        </authorList>
    </citation>
    <scope>NUCLEOTIDE SEQUENCE [LARGE SCALE GENOMIC DNA]</scope>
    <source>
        <strain evidence="12 13">F</strain>
    </source>
</reference>
<dbReference type="PANTHER" id="PTHR12119">
    <property type="entry name" value="UBIQUINOL-CYTOCHROME C REDUCTASE COMPLEX UBIQUINONE-BINDING PROTEIN QP-C"/>
    <property type="match status" value="1"/>
</dbReference>
<accession>A0A2J6R0V8</accession>
<dbReference type="GO" id="GO:0005743">
    <property type="term" value="C:mitochondrial inner membrane"/>
    <property type="evidence" value="ECO:0007669"/>
    <property type="project" value="UniProtKB-SubCell"/>
</dbReference>
<evidence type="ECO:0000313" key="12">
    <source>
        <dbReference type="EMBL" id="PMD32152.1"/>
    </source>
</evidence>
<dbReference type="PANTHER" id="PTHR12119:SF2">
    <property type="entry name" value="CYTOCHROME B-C1 COMPLEX SUBUNIT 8"/>
    <property type="match status" value="1"/>
</dbReference>
<keyword evidence="7 11" id="KW-0249">Electron transport</keyword>
<feature type="transmembrane region" description="Helical" evidence="11">
    <location>
        <begin position="40"/>
        <end position="57"/>
    </location>
</feature>
<proteinExistence type="inferred from homology"/>
<protein>
    <recommendedName>
        <fullName evidence="11">Cytochrome b-c1 complex subunit 8</fullName>
    </recommendedName>
    <alternativeName>
        <fullName evidence="11">Complex III subunit 8</fullName>
    </alternativeName>
</protein>
<evidence type="ECO:0000256" key="10">
    <source>
        <dbReference type="ARBA" id="ARBA00023136"/>
    </source>
</evidence>
<dbReference type="SUPFAM" id="SSF81508">
    <property type="entry name" value="Ubiquinone-binding protein QP-C of cytochrome bc1 complex (Ubiquinol-cytochrome c reductase)"/>
    <property type="match status" value="1"/>
</dbReference>
<sequence>GLPKHKYIAIYTLCANRQRPLAGAMHNAVFNTARRVRGQILYVAPPFVVAYLVLSWMEKENKYLNSKEGRLKAELTE</sequence>
<evidence type="ECO:0000256" key="6">
    <source>
        <dbReference type="ARBA" id="ARBA00022792"/>
    </source>
</evidence>
<dbReference type="Pfam" id="PF02939">
    <property type="entry name" value="UcrQ"/>
    <property type="match status" value="1"/>
</dbReference>
<dbReference type="InterPro" id="IPR036642">
    <property type="entry name" value="Cyt_bc1_su8_sf"/>
</dbReference>
<dbReference type="Proteomes" id="UP000235786">
    <property type="component" value="Unassembled WGS sequence"/>
</dbReference>
<comment type="subcellular location">
    <subcellularLocation>
        <location evidence="1 11">Mitochondrion inner membrane</location>
        <topology evidence="1 11">Single-pass membrane protein</topology>
    </subcellularLocation>
</comment>
<evidence type="ECO:0000256" key="1">
    <source>
        <dbReference type="ARBA" id="ARBA00004434"/>
    </source>
</evidence>
<dbReference type="GO" id="GO:0006122">
    <property type="term" value="P:mitochondrial electron transport, ubiquinol to cytochrome c"/>
    <property type="evidence" value="ECO:0007669"/>
    <property type="project" value="UniProtKB-UniRule"/>
</dbReference>
<evidence type="ECO:0000256" key="5">
    <source>
        <dbReference type="ARBA" id="ARBA00022692"/>
    </source>
</evidence>
<keyword evidence="8 11" id="KW-1133">Transmembrane helix</keyword>
<name>A0A2J6R0V8_HYAVF</name>
<keyword evidence="6 11" id="KW-0999">Mitochondrion inner membrane</keyword>
<dbReference type="OrthoDB" id="6683853at2759"/>
<evidence type="ECO:0000256" key="9">
    <source>
        <dbReference type="ARBA" id="ARBA00023128"/>
    </source>
</evidence>
<comment type="function">
    <text evidence="11">Component of the ubiquinol-cytochrome c oxidoreductase, a multisubunit transmembrane complex that is part of the mitochondrial electron transport chain which drives oxidative phosphorylation. The complex plays an important role in the uptake of multiple carbon sources present in different host niches.</text>
</comment>
<gene>
    <name evidence="12" type="ORF">L207DRAFT_441263</name>
</gene>
<comment type="subunit">
    <text evidence="11">Component of the ubiquinol-cytochrome c oxidoreductase (cytochrome b-c1 complex, complex III, CIII), a multisubunit enzyme composed of 3 respiratory subunits cytochrome b, cytochrome c1 and Rieske protein, 2 core protein subunits, and additional low-molecular weight protein subunits. The complex exists as an obligatory dimer and forms supercomplexes (SCs) in the inner mitochondrial membrane with cytochrome c oxidase (complex IV, CIV).</text>
</comment>
<dbReference type="AlphaFoldDB" id="A0A2J6R0V8"/>
<dbReference type="GO" id="GO:0045275">
    <property type="term" value="C:respiratory chain complex III"/>
    <property type="evidence" value="ECO:0007669"/>
    <property type="project" value="UniProtKB-UniRule"/>
</dbReference>
<dbReference type="Gene3D" id="1.20.5.210">
    <property type="entry name" value="Cytochrome b-c1 complex subunit 8"/>
    <property type="match status" value="1"/>
</dbReference>
<organism evidence="12 13">
    <name type="scientific">Hyaloscypha variabilis (strain UAMH 11265 / GT02V1 / F)</name>
    <name type="common">Meliniomyces variabilis</name>
    <dbReference type="NCBI Taxonomy" id="1149755"/>
    <lineage>
        <taxon>Eukaryota</taxon>
        <taxon>Fungi</taxon>
        <taxon>Dikarya</taxon>
        <taxon>Ascomycota</taxon>
        <taxon>Pezizomycotina</taxon>
        <taxon>Leotiomycetes</taxon>
        <taxon>Helotiales</taxon>
        <taxon>Hyaloscyphaceae</taxon>
        <taxon>Hyaloscypha</taxon>
        <taxon>Hyaloscypha variabilis</taxon>
    </lineage>
</organism>
<dbReference type="InterPro" id="IPR004205">
    <property type="entry name" value="Cyt_bc1_su8"/>
</dbReference>
<dbReference type="FunFam" id="1.20.5.210:FF:000001">
    <property type="entry name" value="Cytochrome b-c1 complex subunit 8"/>
    <property type="match status" value="1"/>
</dbReference>
<keyword evidence="5 11" id="KW-0812">Transmembrane</keyword>
<evidence type="ECO:0000256" key="3">
    <source>
        <dbReference type="ARBA" id="ARBA00022448"/>
    </source>
</evidence>
<feature type="non-terminal residue" evidence="12">
    <location>
        <position position="1"/>
    </location>
</feature>
<keyword evidence="9 11" id="KW-0496">Mitochondrion</keyword>
<evidence type="ECO:0000256" key="7">
    <source>
        <dbReference type="ARBA" id="ARBA00022982"/>
    </source>
</evidence>
<evidence type="ECO:0000256" key="4">
    <source>
        <dbReference type="ARBA" id="ARBA00022660"/>
    </source>
</evidence>
<dbReference type="EMBL" id="KZ613960">
    <property type="protein sequence ID" value="PMD32152.1"/>
    <property type="molecule type" value="Genomic_DNA"/>
</dbReference>
<keyword evidence="4 11" id="KW-0679">Respiratory chain</keyword>
<dbReference type="STRING" id="1149755.A0A2J6R0V8"/>
<evidence type="ECO:0000256" key="11">
    <source>
        <dbReference type="RuleBase" id="RU368118"/>
    </source>
</evidence>
<evidence type="ECO:0000256" key="8">
    <source>
        <dbReference type="ARBA" id="ARBA00022989"/>
    </source>
</evidence>
<keyword evidence="3 11" id="KW-0813">Transport</keyword>